<proteinExistence type="predicted"/>
<protein>
    <recommendedName>
        <fullName evidence="1">Knr4/Smi1-like domain-containing protein</fullName>
    </recommendedName>
</protein>
<evidence type="ECO:0000313" key="2">
    <source>
        <dbReference type="EMBL" id="GGN45412.1"/>
    </source>
</evidence>
<keyword evidence="3" id="KW-1185">Reference proteome</keyword>
<sequence>MGVRERVQALAGVPVQTGSRPVVFGANGHHFRLEQVLSPKELAELEAQIGVRLPEEYRTFLLQVGAGGAGPAYGVFSVQLKDGRWQWAGDGADLADASRLAEPFPVAGPDPTIVEALLKRCPQEEDFDDIEDFDTAYEAWDGQWLEVMWNPQRTVGGIALCHLGCARRQWLVVSGPEQGRIWSDDRVDEVDLAPLLDADDQPVTFARWYLDWLDHAEQQTHSQQK</sequence>
<dbReference type="Proteomes" id="UP000653411">
    <property type="component" value="Unassembled WGS sequence"/>
</dbReference>
<accession>A0A918CXI9</accession>
<dbReference type="AlphaFoldDB" id="A0A918CXI9"/>
<dbReference type="EMBL" id="BMML01000046">
    <property type="protein sequence ID" value="GGN45412.1"/>
    <property type="molecule type" value="Genomic_DNA"/>
</dbReference>
<evidence type="ECO:0000259" key="1">
    <source>
        <dbReference type="SMART" id="SM00860"/>
    </source>
</evidence>
<organism evidence="2 3">
    <name type="scientific">Streptomyces fuscichromogenes</name>
    <dbReference type="NCBI Taxonomy" id="1324013"/>
    <lineage>
        <taxon>Bacteria</taxon>
        <taxon>Bacillati</taxon>
        <taxon>Actinomycetota</taxon>
        <taxon>Actinomycetes</taxon>
        <taxon>Kitasatosporales</taxon>
        <taxon>Streptomycetaceae</taxon>
        <taxon>Streptomyces</taxon>
    </lineage>
</organism>
<feature type="domain" description="Knr4/Smi1-like" evidence="1">
    <location>
        <begin position="36"/>
        <end position="215"/>
    </location>
</feature>
<comment type="caution">
    <text evidence="2">The sequence shown here is derived from an EMBL/GenBank/DDBJ whole genome shotgun (WGS) entry which is preliminary data.</text>
</comment>
<dbReference type="Pfam" id="PF09346">
    <property type="entry name" value="SMI1_KNR4"/>
    <property type="match status" value="1"/>
</dbReference>
<dbReference type="InterPro" id="IPR037883">
    <property type="entry name" value="Knr4/Smi1-like_sf"/>
</dbReference>
<dbReference type="InterPro" id="IPR018958">
    <property type="entry name" value="Knr4/Smi1-like_dom"/>
</dbReference>
<dbReference type="SMART" id="SM00860">
    <property type="entry name" value="SMI1_KNR4"/>
    <property type="match status" value="1"/>
</dbReference>
<dbReference type="SUPFAM" id="SSF160631">
    <property type="entry name" value="SMI1/KNR4-like"/>
    <property type="match status" value="1"/>
</dbReference>
<gene>
    <name evidence="2" type="ORF">GCM10011578_097310</name>
</gene>
<reference evidence="2" key="2">
    <citation type="submission" date="2020-09" db="EMBL/GenBank/DDBJ databases">
        <authorList>
            <person name="Sun Q."/>
            <person name="Zhou Y."/>
        </authorList>
    </citation>
    <scope>NUCLEOTIDE SEQUENCE</scope>
    <source>
        <strain evidence="2">CGMCC 4.7110</strain>
    </source>
</reference>
<name>A0A918CXI9_9ACTN</name>
<dbReference type="Gene3D" id="3.40.1580.10">
    <property type="entry name" value="SMI1/KNR4-like"/>
    <property type="match status" value="1"/>
</dbReference>
<evidence type="ECO:0000313" key="3">
    <source>
        <dbReference type="Proteomes" id="UP000653411"/>
    </source>
</evidence>
<reference evidence="2" key="1">
    <citation type="journal article" date="2014" name="Int. J. Syst. Evol. Microbiol.">
        <title>Complete genome sequence of Corynebacterium casei LMG S-19264T (=DSM 44701T), isolated from a smear-ripened cheese.</title>
        <authorList>
            <consortium name="US DOE Joint Genome Institute (JGI-PGF)"/>
            <person name="Walter F."/>
            <person name="Albersmeier A."/>
            <person name="Kalinowski J."/>
            <person name="Ruckert C."/>
        </authorList>
    </citation>
    <scope>NUCLEOTIDE SEQUENCE</scope>
    <source>
        <strain evidence="2">CGMCC 4.7110</strain>
    </source>
</reference>